<evidence type="ECO:0000256" key="5">
    <source>
        <dbReference type="ARBA" id="ARBA00023136"/>
    </source>
</evidence>
<name>A0A9W7E873_9STRA</name>
<dbReference type="PANTHER" id="PTHR12815:SF18">
    <property type="entry name" value="SORTING AND ASSEMBLY MACHINERY COMPONENT 50 HOMOLOG"/>
    <property type="match status" value="1"/>
</dbReference>
<gene>
    <name evidence="8" type="ORF">TrRE_jg2737</name>
</gene>
<dbReference type="Pfam" id="PF01103">
    <property type="entry name" value="Omp85"/>
    <property type="match status" value="1"/>
</dbReference>
<evidence type="ECO:0000256" key="1">
    <source>
        <dbReference type="ARBA" id="ARBA00004374"/>
    </source>
</evidence>
<keyword evidence="3" id="KW-1134">Transmembrane beta strand</keyword>
<accession>A0A9W7E873</accession>
<dbReference type="Gene3D" id="3.10.20.310">
    <property type="entry name" value="membrane protein fhac"/>
    <property type="match status" value="1"/>
</dbReference>
<keyword evidence="4" id="KW-0812">Transmembrane</keyword>
<evidence type="ECO:0000256" key="6">
    <source>
        <dbReference type="SAM" id="MobiDB-lite"/>
    </source>
</evidence>
<evidence type="ECO:0000256" key="2">
    <source>
        <dbReference type="ARBA" id="ARBA00010913"/>
    </source>
</evidence>
<dbReference type="AlphaFoldDB" id="A0A9W7E873"/>
<keyword evidence="9" id="KW-1185">Reference proteome</keyword>
<dbReference type="EMBL" id="BRXZ01002611">
    <property type="protein sequence ID" value="GMH66298.1"/>
    <property type="molecule type" value="Genomic_DNA"/>
</dbReference>
<evidence type="ECO:0000259" key="7">
    <source>
        <dbReference type="Pfam" id="PF01103"/>
    </source>
</evidence>
<dbReference type="PANTHER" id="PTHR12815">
    <property type="entry name" value="SORTING AND ASSEMBLY MACHINERY SAMM50 PROTEIN FAMILY MEMBER"/>
    <property type="match status" value="1"/>
</dbReference>
<feature type="region of interest" description="Disordered" evidence="6">
    <location>
        <begin position="269"/>
        <end position="313"/>
    </location>
</feature>
<keyword evidence="5" id="KW-0472">Membrane</keyword>
<organism evidence="8 9">
    <name type="scientific">Triparma retinervis</name>
    <dbReference type="NCBI Taxonomy" id="2557542"/>
    <lineage>
        <taxon>Eukaryota</taxon>
        <taxon>Sar</taxon>
        <taxon>Stramenopiles</taxon>
        <taxon>Ochrophyta</taxon>
        <taxon>Bolidophyceae</taxon>
        <taxon>Parmales</taxon>
        <taxon>Triparmaceae</taxon>
        <taxon>Triparma</taxon>
    </lineage>
</organism>
<evidence type="ECO:0000256" key="4">
    <source>
        <dbReference type="ARBA" id="ARBA00022692"/>
    </source>
</evidence>
<comment type="caution">
    <text evidence="8">The sequence shown here is derived from an EMBL/GenBank/DDBJ whole genome shotgun (WGS) entry which is preliminary data.</text>
</comment>
<proteinExistence type="inferred from homology"/>
<protein>
    <recommendedName>
        <fullName evidence="7">Bacterial surface antigen (D15) domain-containing protein</fullName>
    </recommendedName>
</protein>
<comment type="similarity">
    <text evidence="2">Belongs to the SAM50/omp85 family.</text>
</comment>
<feature type="domain" description="Bacterial surface antigen (D15)" evidence="7">
    <location>
        <begin position="393"/>
        <end position="550"/>
    </location>
</feature>
<feature type="compositionally biased region" description="Low complexity" evidence="6">
    <location>
        <begin position="270"/>
        <end position="297"/>
    </location>
</feature>
<dbReference type="Proteomes" id="UP001165082">
    <property type="component" value="Unassembled WGS sequence"/>
</dbReference>
<dbReference type="GO" id="GO:0005741">
    <property type="term" value="C:mitochondrial outer membrane"/>
    <property type="evidence" value="ECO:0007669"/>
    <property type="project" value="UniProtKB-SubCell"/>
</dbReference>
<dbReference type="InterPro" id="IPR039910">
    <property type="entry name" value="D15-like"/>
</dbReference>
<dbReference type="OrthoDB" id="40139at2759"/>
<evidence type="ECO:0000256" key="3">
    <source>
        <dbReference type="ARBA" id="ARBA00022452"/>
    </source>
</evidence>
<dbReference type="InterPro" id="IPR000184">
    <property type="entry name" value="Bac_surfAg_D15"/>
</dbReference>
<comment type="subcellular location">
    <subcellularLocation>
        <location evidence="1">Mitochondrion outer membrane</location>
        <topology evidence="1">Multi-pass membrane protein</topology>
    </subcellularLocation>
</comment>
<sequence length="552" mass="59049">MRAGSVVYGTVGMIGPGTITRLGRVCQRTLSAIEDAFKQFGGGGKDRKAIADLENTVVLDVRAPNSTILPVGVVREAAKRTGLLRGYLNSTTVTNTARLLKSFYDENGYVLCEVSSASIDPSGIVSLSVVEPRFAEEPVGMMFLKEMVVSPEDGRTLTFKKFNEMQERRKVVKKLKREDLNTTFVPTKGRTRGDIIAKTLGMKKGEVFKWDNSRWQSVANSGLFELVRTKPTKDKNGNVQLVVQATEKPTRNLEYGVTKSLYTGEWEGESVSPVSDFSDSGSDSRSSPLSSSTLSPTDDSDEGGNGGGDPDELFVKRGATFRVHKPLNKICYNSGASASLEKTATFGGASEIIGSLSCDVGPVVNYIPLIGGAHSLLTTMTGGGRLTHESSVLAYTSSTIVAKELVPLSRGNDETKKPVVLGLRHSLHASSEKMPLHEAQAAGCNAKIRGYGSRSVGAVSQAATGTVEVRIPSNFNGKYGRDLGVVLFGDWVLSKGRGKGEKGSSEDVFDRKYSVGVGIRGSAMGIPLKYDVGVNKEKDLVTSFGIGGDFQV</sequence>
<evidence type="ECO:0000313" key="9">
    <source>
        <dbReference type="Proteomes" id="UP001165082"/>
    </source>
</evidence>
<evidence type="ECO:0000313" key="8">
    <source>
        <dbReference type="EMBL" id="GMH66298.1"/>
    </source>
</evidence>
<reference evidence="8" key="1">
    <citation type="submission" date="2022-07" db="EMBL/GenBank/DDBJ databases">
        <title>Genome analysis of Parmales, a sister group of diatoms, reveals the evolutionary specialization of diatoms from phago-mixotrophs to photoautotrophs.</title>
        <authorList>
            <person name="Ban H."/>
            <person name="Sato S."/>
            <person name="Yoshikawa S."/>
            <person name="Kazumasa Y."/>
            <person name="Nakamura Y."/>
            <person name="Ichinomiya M."/>
            <person name="Saitoh K."/>
            <person name="Sato N."/>
            <person name="Blanc-Mathieu R."/>
            <person name="Endo H."/>
            <person name="Kuwata A."/>
            <person name="Ogata H."/>
        </authorList>
    </citation>
    <scope>NUCLEOTIDE SEQUENCE</scope>
</reference>
<dbReference type="Gene3D" id="2.40.160.50">
    <property type="entry name" value="membrane protein fhac: a member of the omp85/tpsb transporter family"/>
    <property type="match status" value="1"/>
</dbReference>